<dbReference type="PANTHER" id="PTHR35936">
    <property type="entry name" value="MEMBRANE-BOUND LYTIC MUREIN TRANSGLYCOSYLASE F"/>
    <property type="match status" value="1"/>
</dbReference>
<gene>
    <name evidence="4" type="ORF">CAY53_04220</name>
</gene>
<accession>A0A2L1GMA5</accession>
<keyword evidence="1 2" id="KW-0732">Signal</keyword>
<evidence type="ECO:0000313" key="5">
    <source>
        <dbReference type="Proteomes" id="UP000239867"/>
    </source>
</evidence>
<dbReference type="OrthoDB" id="6192933at2"/>
<dbReference type="RefSeq" id="WP_104936078.1">
    <property type="nucleotide sequence ID" value="NZ_CP021255.1"/>
</dbReference>
<dbReference type="EMBL" id="CP021255">
    <property type="protein sequence ID" value="AVD70784.1"/>
    <property type="molecule type" value="Genomic_DNA"/>
</dbReference>
<protein>
    <recommendedName>
        <fullName evidence="3">Solute-binding protein family 3/N-terminal domain-containing protein</fullName>
    </recommendedName>
</protein>
<dbReference type="SUPFAM" id="SSF53850">
    <property type="entry name" value="Periplasmic binding protein-like II"/>
    <property type="match status" value="1"/>
</dbReference>
<evidence type="ECO:0000259" key="3">
    <source>
        <dbReference type="SMART" id="SM00062"/>
    </source>
</evidence>
<evidence type="ECO:0000256" key="1">
    <source>
        <dbReference type="ARBA" id="ARBA00022729"/>
    </source>
</evidence>
<name>A0A2L1GMA5_9BACT</name>
<feature type="signal peptide" evidence="2">
    <location>
        <begin position="1"/>
        <end position="31"/>
    </location>
</feature>
<dbReference type="Pfam" id="PF00497">
    <property type="entry name" value="SBP_bac_3"/>
    <property type="match status" value="1"/>
</dbReference>
<keyword evidence="5" id="KW-1185">Reference proteome</keyword>
<dbReference type="PANTHER" id="PTHR35936:SF34">
    <property type="entry name" value="ABC TRANSPORTER EXTRACELLULAR-BINDING PROTEIN YCKB-RELATED"/>
    <property type="match status" value="1"/>
</dbReference>
<feature type="domain" description="Solute-binding protein family 3/N-terminal" evidence="3">
    <location>
        <begin position="34"/>
        <end position="254"/>
    </location>
</feature>
<organism evidence="4 5">
    <name type="scientific">Desulfobulbus oralis</name>
    <dbReference type="NCBI Taxonomy" id="1986146"/>
    <lineage>
        <taxon>Bacteria</taxon>
        <taxon>Pseudomonadati</taxon>
        <taxon>Thermodesulfobacteriota</taxon>
        <taxon>Desulfobulbia</taxon>
        <taxon>Desulfobulbales</taxon>
        <taxon>Desulfobulbaceae</taxon>
        <taxon>Desulfobulbus</taxon>
    </lineage>
</organism>
<dbReference type="InterPro" id="IPR001638">
    <property type="entry name" value="Solute-binding_3/MltF_N"/>
</dbReference>
<dbReference type="Gene3D" id="3.40.190.10">
    <property type="entry name" value="Periplasmic binding protein-like II"/>
    <property type="match status" value="2"/>
</dbReference>
<proteinExistence type="predicted"/>
<dbReference type="KEGG" id="deo:CAY53_04220"/>
<dbReference type="AlphaFoldDB" id="A0A2L1GMA5"/>
<dbReference type="SMART" id="SM00062">
    <property type="entry name" value="PBPb"/>
    <property type="match status" value="1"/>
</dbReference>
<feature type="chain" id="PRO_5014856495" description="Solute-binding protein family 3/N-terminal domain-containing protein" evidence="2">
    <location>
        <begin position="32"/>
        <end position="255"/>
    </location>
</feature>
<evidence type="ECO:0000256" key="2">
    <source>
        <dbReference type="SAM" id="SignalP"/>
    </source>
</evidence>
<dbReference type="Proteomes" id="UP000239867">
    <property type="component" value="Chromosome"/>
</dbReference>
<evidence type="ECO:0000313" key="4">
    <source>
        <dbReference type="EMBL" id="AVD70784.1"/>
    </source>
</evidence>
<reference evidence="4 5" key="1">
    <citation type="journal article" date="2018" name="MBio">
        <title>Insights into the evolution of host association through the isolation and characterization of a novel human periodontal pathobiont, Desulfobulbus oralis.</title>
        <authorList>
            <person name="Cross K.L."/>
            <person name="Chirania P."/>
            <person name="Xiong W."/>
            <person name="Beall C.J."/>
            <person name="Elkins J.G."/>
            <person name="Giannone R.J."/>
            <person name="Griffen A.L."/>
            <person name="Guss A.M."/>
            <person name="Hettich R.L."/>
            <person name="Joshi S.S."/>
            <person name="Mokrzan E.M."/>
            <person name="Martin R.K."/>
            <person name="Zhulin I.B."/>
            <person name="Leys E.J."/>
            <person name="Podar M."/>
        </authorList>
    </citation>
    <scope>NUCLEOTIDE SEQUENCE [LARGE SCALE GENOMIC DNA]</scope>
    <source>
        <strain evidence="4 5">ORNL</strain>
    </source>
</reference>
<sequence>MDMKNFFSFKMGMVLFASLLLFGPGAQTATAADTLVVGVSDDIPPMVFRDRGAELIGYDVDLLHEIGRRINKKIEFKVISWDQKEQELANKSIDVIASQLSITEERKKILRYTQPVMQNFQAIIVAAASPIQNKKDLEGKTVCALTGAYIIDEIRKLPGQKIQVETADGNEQCLVKLLAGEVDASVLDGVPGIYYSNHNPGAFRILPEDIGKDEYAYGMRISDATLAEEFNRALAAIKADGTMQAIRERWLGKGK</sequence>